<dbReference type="PANTHER" id="PTHR21597">
    <property type="entry name" value="THO2 PROTEIN"/>
    <property type="match status" value="1"/>
</dbReference>
<sequence>MVPYIFVTIFKHMLKDKFDYLGIGISLWLQNLALFIGEFLIRTYYKTEIICILTHIVQCLSVGQVVEIYILKQILSKMSGWNPPENLTEKKLKSLAGGPKLKTSAYNLGEDRSRTTKSSGALVSALQKKRPGGKLNFAMDLAILAGQQAKALLFSESANFKILGVLYDNLVGSMILLIDILSLQFSKADEYSSL</sequence>
<dbReference type="GO" id="GO:0006406">
    <property type="term" value="P:mRNA export from nucleus"/>
    <property type="evidence" value="ECO:0007669"/>
    <property type="project" value="InterPro"/>
</dbReference>
<reference evidence="2 3" key="1">
    <citation type="submission" date="2016-11" db="EMBL/GenBank/DDBJ databases">
        <title>The macronuclear genome of Stentor coeruleus: a giant cell with tiny introns.</title>
        <authorList>
            <person name="Slabodnick M."/>
            <person name="Ruby J.G."/>
            <person name="Reiff S.B."/>
            <person name="Swart E.C."/>
            <person name="Gosai S."/>
            <person name="Prabakaran S."/>
            <person name="Witkowska E."/>
            <person name="Larue G.E."/>
            <person name="Fisher S."/>
            <person name="Freeman R.M."/>
            <person name="Gunawardena J."/>
            <person name="Chu W."/>
            <person name="Stover N.A."/>
            <person name="Gregory B.D."/>
            <person name="Nowacki M."/>
            <person name="Derisi J."/>
            <person name="Roy S.W."/>
            <person name="Marshall W.F."/>
            <person name="Sood P."/>
        </authorList>
    </citation>
    <scope>NUCLEOTIDE SEQUENCE [LARGE SCALE GENOMIC DNA]</scope>
    <source>
        <strain evidence="2">WM001</strain>
    </source>
</reference>
<feature type="transmembrane region" description="Helical" evidence="1">
    <location>
        <begin position="20"/>
        <end position="41"/>
    </location>
</feature>
<keyword evidence="1" id="KW-1133">Transmembrane helix</keyword>
<evidence type="ECO:0000313" key="2">
    <source>
        <dbReference type="EMBL" id="OMJ65266.1"/>
    </source>
</evidence>
<keyword evidence="3" id="KW-1185">Reference proteome</keyword>
<dbReference type="GO" id="GO:0006397">
    <property type="term" value="P:mRNA processing"/>
    <property type="evidence" value="ECO:0007669"/>
    <property type="project" value="InterPro"/>
</dbReference>
<dbReference type="AlphaFoldDB" id="A0A1R2AL80"/>
<name>A0A1R2AL80_9CILI</name>
<keyword evidence="1" id="KW-0472">Membrane</keyword>
<organism evidence="2 3">
    <name type="scientific">Stentor coeruleus</name>
    <dbReference type="NCBI Taxonomy" id="5963"/>
    <lineage>
        <taxon>Eukaryota</taxon>
        <taxon>Sar</taxon>
        <taxon>Alveolata</taxon>
        <taxon>Ciliophora</taxon>
        <taxon>Postciliodesmatophora</taxon>
        <taxon>Heterotrichea</taxon>
        <taxon>Heterotrichida</taxon>
        <taxon>Stentoridae</taxon>
        <taxon>Stentor</taxon>
    </lineage>
</organism>
<evidence type="ECO:0000256" key="1">
    <source>
        <dbReference type="SAM" id="Phobius"/>
    </source>
</evidence>
<dbReference type="GO" id="GO:0000445">
    <property type="term" value="C:THO complex part of transcription export complex"/>
    <property type="evidence" value="ECO:0007669"/>
    <property type="project" value="TreeGrafter"/>
</dbReference>
<dbReference type="InterPro" id="IPR040007">
    <property type="entry name" value="Tho2"/>
</dbReference>
<dbReference type="GO" id="GO:0003729">
    <property type="term" value="F:mRNA binding"/>
    <property type="evidence" value="ECO:0007669"/>
    <property type="project" value="TreeGrafter"/>
</dbReference>
<dbReference type="Proteomes" id="UP000187209">
    <property type="component" value="Unassembled WGS sequence"/>
</dbReference>
<accession>A0A1R2AL80</accession>
<proteinExistence type="predicted"/>
<comment type="caution">
    <text evidence="2">The sequence shown here is derived from an EMBL/GenBank/DDBJ whole genome shotgun (WGS) entry which is preliminary data.</text>
</comment>
<dbReference type="PANTHER" id="PTHR21597:SF0">
    <property type="entry name" value="THO COMPLEX SUBUNIT 2"/>
    <property type="match status" value="1"/>
</dbReference>
<protein>
    <submittedName>
        <fullName evidence="2">Uncharacterized protein</fullName>
    </submittedName>
</protein>
<dbReference type="OrthoDB" id="29024at2759"/>
<evidence type="ECO:0000313" key="3">
    <source>
        <dbReference type="Proteomes" id="UP000187209"/>
    </source>
</evidence>
<gene>
    <name evidence="2" type="ORF">SteCoe_38660</name>
</gene>
<keyword evidence="1" id="KW-0812">Transmembrane</keyword>
<dbReference type="EMBL" id="MPUH01002282">
    <property type="protein sequence ID" value="OMJ65266.1"/>
    <property type="molecule type" value="Genomic_DNA"/>
</dbReference>